<dbReference type="InterPro" id="IPR011990">
    <property type="entry name" value="TPR-like_helical_dom_sf"/>
</dbReference>
<sequence>MNSEQIEALDKAINAFWNFNLTESESILSKYISKVPLMALLYSDIAFTKAVLTETKDDYSEATKRISECKDLARSLQLSQKPLYLQQEKDEKKAGTNGADSLSQFTKAEYLIAKLIYAETLVMKGVIEFKNQNNLKAGMALRKSWKQFYQAYDIVKTLPPTFPIYNHIVSCANYGVGIFHFLVSVVPPQYMWLVEGIGFKGNRMEGLNEIKLGASSNGIRSILSNISLILIHVFFFEDYKSADPILNSLMEKYNKGALIYYLSGACLRKQGKIKESTASYQKAFETSEELKQLQLFIESELGYNEFLFLNWQKSEEYLGRFLKETTSSGFKAFIAYQMACCQELQNNTALSQETFKTIGPIVRKGFDFDEFSGRKASKYLKKGQISAFERSYLMASCLNEAHQFEESIKILVEALSASGLSNDDLATGDYLLGSNYQQMGKKDEAKKHYQQALTKEKQLTSEYFVIPYSYVGLGEIAILEEKKSDAKNFIKQAKGYSKNAYDFPSVLDWRARKVLQQLGEF</sequence>
<dbReference type="InParanoid" id="A0A151Z8K1"/>
<dbReference type="AlphaFoldDB" id="A0A151Z8K1"/>
<keyword evidence="1" id="KW-0802">TPR repeat</keyword>
<dbReference type="EMBL" id="LODT01000037">
    <property type="protein sequence ID" value="KYQ90267.1"/>
    <property type="molecule type" value="Genomic_DNA"/>
</dbReference>
<dbReference type="PANTHER" id="PTHR31859:SF2">
    <property type="match status" value="1"/>
</dbReference>
<comment type="caution">
    <text evidence="2">The sequence shown here is derived from an EMBL/GenBank/DDBJ whole genome shotgun (WGS) entry which is preliminary data.</text>
</comment>
<dbReference type="SMART" id="SM00028">
    <property type="entry name" value="TPR"/>
    <property type="match status" value="4"/>
</dbReference>
<accession>A0A151Z8K1</accession>
<organism evidence="2 3">
    <name type="scientific">Tieghemostelium lacteum</name>
    <name type="common">Slime mold</name>
    <name type="synonym">Dictyostelium lacteum</name>
    <dbReference type="NCBI Taxonomy" id="361077"/>
    <lineage>
        <taxon>Eukaryota</taxon>
        <taxon>Amoebozoa</taxon>
        <taxon>Evosea</taxon>
        <taxon>Eumycetozoa</taxon>
        <taxon>Dictyostelia</taxon>
        <taxon>Dictyosteliales</taxon>
        <taxon>Raperosteliaceae</taxon>
        <taxon>Tieghemostelium</taxon>
    </lineage>
</organism>
<protein>
    <recommendedName>
        <fullName evidence="4">Tetratricopeptide repeat protein</fullName>
    </recommendedName>
</protein>
<evidence type="ECO:0000256" key="1">
    <source>
        <dbReference type="PROSITE-ProRule" id="PRU00339"/>
    </source>
</evidence>
<evidence type="ECO:0000313" key="3">
    <source>
        <dbReference type="Proteomes" id="UP000076078"/>
    </source>
</evidence>
<reference evidence="2 3" key="1">
    <citation type="submission" date="2015-12" db="EMBL/GenBank/DDBJ databases">
        <title>Dictyostelia acquired genes for synthesis and detection of signals that induce cell-type specialization by lateral gene transfer from prokaryotes.</title>
        <authorList>
            <person name="Gloeckner G."/>
            <person name="Schaap P."/>
        </authorList>
    </citation>
    <scope>NUCLEOTIDE SEQUENCE [LARGE SCALE GENOMIC DNA]</scope>
    <source>
        <strain evidence="2 3">TK</strain>
    </source>
</reference>
<proteinExistence type="predicted"/>
<keyword evidence="3" id="KW-1185">Reference proteome</keyword>
<dbReference type="SUPFAM" id="SSF48452">
    <property type="entry name" value="TPR-like"/>
    <property type="match status" value="2"/>
</dbReference>
<dbReference type="Gene3D" id="1.25.40.10">
    <property type="entry name" value="Tetratricopeptide repeat domain"/>
    <property type="match status" value="1"/>
</dbReference>
<name>A0A151Z8K1_TIELA</name>
<feature type="repeat" description="TPR" evidence="1">
    <location>
        <begin position="426"/>
        <end position="459"/>
    </location>
</feature>
<dbReference type="OrthoDB" id="43460at2759"/>
<dbReference type="PROSITE" id="PS50005">
    <property type="entry name" value="TPR"/>
    <property type="match status" value="1"/>
</dbReference>
<dbReference type="OMA" id="IATQEEW"/>
<dbReference type="Pfam" id="PF10300">
    <property type="entry name" value="Iml2-TPR_39"/>
    <property type="match status" value="1"/>
</dbReference>
<gene>
    <name evidence="2" type="ORF">DLAC_08870</name>
</gene>
<dbReference type="PANTHER" id="PTHR31859">
    <property type="entry name" value="TETRATRICOPEPTIDE REPEAT PROTEIN 39 FAMILY MEMBER"/>
    <property type="match status" value="1"/>
</dbReference>
<dbReference type="Pfam" id="PF13181">
    <property type="entry name" value="TPR_8"/>
    <property type="match status" value="1"/>
</dbReference>
<evidence type="ECO:0008006" key="4">
    <source>
        <dbReference type="Google" id="ProtNLM"/>
    </source>
</evidence>
<dbReference type="InterPro" id="IPR019734">
    <property type="entry name" value="TPR_rpt"/>
</dbReference>
<evidence type="ECO:0000313" key="2">
    <source>
        <dbReference type="EMBL" id="KYQ90267.1"/>
    </source>
</evidence>
<dbReference type="Proteomes" id="UP000076078">
    <property type="component" value="Unassembled WGS sequence"/>
</dbReference>
<dbReference type="InterPro" id="IPR019412">
    <property type="entry name" value="IML2/TPR_39"/>
</dbReference>